<evidence type="ECO:0000256" key="1">
    <source>
        <dbReference type="SAM" id="MobiDB-lite"/>
    </source>
</evidence>
<proteinExistence type="predicted"/>
<feature type="region of interest" description="Disordered" evidence="1">
    <location>
        <begin position="32"/>
        <end position="65"/>
    </location>
</feature>
<organism evidence="3 4">
    <name type="scientific">Drosophila rubida</name>
    <dbReference type="NCBI Taxonomy" id="30044"/>
    <lineage>
        <taxon>Eukaryota</taxon>
        <taxon>Metazoa</taxon>
        <taxon>Ecdysozoa</taxon>
        <taxon>Arthropoda</taxon>
        <taxon>Hexapoda</taxon>
        <taxon>Insecta</taxon>
        <taxon>Pterygota</taxon>
        <taxon>Neoptera</taxon>
        <taxon>Endopterygota</taxon>
        <taxon>Diptera</taxon>
        <taxon>Brachycera</taxon>
        <taxon>Muscomorpha</taxon>
        <taxon>Ephydroidea</taxon>
        <taxon>Drosophilidae</taxon>
        <taxon>Drosophila</taxon>
    </lineage>
</organism>
<reference evidence="3" key="1">
    <citation type="journal article" date="2021" name="Mol. Ecol. Resour.">
        <title>Phylogenomic analyses of the genus Drosophila reveals genomic signals of climate adaptation.</title>
        <authorList>
            <person name="Li F."/>
            <person name="Rane R.V."/>
            <person name="Luria V."/>
            <person name="Xiong Z."/>
            <person name="Chen J."/>
            <person name="Li Z."/>
            <person name="Catullo R.A."/>
            <person name="Griffin P.C."/>
            <person name="Schiffer M."/>
            <person name="Pearce S."/>
            <person name="Lee S.F."/>
            <person name="McElroy K."/>
            <person name="Stocker A."/>
            <person name="Shirriffs J."/>
            <person name="Cockerell F."/>
            <person name="Coppin C."/>
            <person name="Sgro C.M."/>
            <person name="Karger A."/>
            <person name="Cain J.W."/>
            <person name="Weber J.A."/>
            <person name="Santpere G."/>
            <person name="Kirschner M.W."/>
            <person name="Hoffmann A.A."/>
            <person name="Oakeshott J.G."/>
            <person name="Zhang G."/>
        </authorList>
    </citation>
    <scope>NUCLEOTIDE SEQUENCE</scope>
    <source>
        <strain evidence="3">BGI-SZ-2011g</strain>
    </source>
</reference>
<dbReference type="EMBL" id="JAJJHW010000095">
    <property type="protein sequence ID" value="KAH8386572.1"/>
    <property type="molecule type" value="Genomic_DNA"/>
</dbReference>
<keyword evidence="4" id="KW-1185">Reference proteome</keyword>
<feature type="chain" id="PRO_5041918506" evidence="2">
    <location>
        <begin position="25"/>
        <end position="286"/>
    </location>
</feature>
<accession>A0AAD4K9S0</accession>
<feature type="signal peptide" evidence="2">
    <location>
        <begin position="1"/>
        <end position="24"/>
    </location>
</feature>
<protein>
    <submittedName>
        <fullName evidence="3">Uncharacterized protein</fullName>
    </submittedName>
</protein>
<dbReference type="Proteomes" id="UP001200034">
    <property type="component" value="Unassembled WGS sequence"/>
</dbReference>
<evidence type="ECO:0000256" key="2">
    <source>
        <dbReference type="SAM" id="SignalP"/>
    </source>
</evidence>
<keyword evidence="2" id="KW-0732">Signal</keyword>
<feature type="compositionally biased region" description="Polar residues" evidence="1">
    <location>
        <begin position="36"/>
        <end position="45"/>
    </location>
</feature>
<evidence type="ECO:0000313" key="4">
    <source>
        <dbReference type="Proteomes" id="UP001200034"/>
    </source>
</evidence>
<dbReference type="AlphaFoldDB" id="A0AAD4K9S0"/>
<evidence type="ECO:0000313" key="3">
    <source>
        <dbReference type="EMBL" id="KAH8386572.1"/>
    </source>
</evidence>
<sequence length="286" mass="29873">MLCPGHRVLLLAQLLMLALPLLQALPVSSPEIASKSAKSPNSVLAQQQQQQQLKSPSPGGQEPQLNSLSAFASSYESQAQVQPTVAELGFKPSYKLPEMETNFTPMQNGASLLADSPSLASMPSTPMLMQYLPAQTLQDGSGTVQYLQLIPTRPIIVPISPFLSAAAAANGNVQPPLPSPSPSLAANADYGARALPASTGVTGLHYAAAGLQGYANAIAPVAGYRSSYRINREAKEKHLPPTFSLNMNEYLPSGAGVGVGAHEMVSAAAGGGTSHPHTQLYLRARP</sequence>
<gene>
    <name evidence="3" type="ORF">KR093_001299</name>
</gene>
<comment type="caution">
    <text evidence="3">The sequence shown here is derived from an EMBL/GenBank/DDBJ whole genome shotgun (WGS) entry which is preliminary data.</text>
</comment>
<name>A0AAD4K9S0_9MUSC</name>